<evidence type="ECO:0000256" key="3">
    <source>
        <dbReference type="SAM" id="Phobius"/>
    </source>
</evidence>
<dbReference type="Gene3D" id="3.10.100.10">
    <property type="entry name" value="Mannose-Binding Protein A, subunit A"/>
    <property type="match status" value="2"/>
</dbReference>
<organism evidence="5 6">
    <name type="scientific">Channa striata</name>
    <name type="common">Snakehead murrel</name>
    <name type="synonym">Ophicephalus striatus</name>
    <dbReference type="NCBI Taxonomy" id="64152"/>
    <lineage>
        <taxon>Eukaryota</taxon>
        <taxon>Metazoa</taxon>
        <taxon>Chordata</taxon>
        <taxon>Craniata</taxon>
        <taxon>Vertebrata</taxon>
        <taxon>Euteleostomi</taxon>
        <taxon>Actinopterygii</taxon>
        <taxon>Neopterygii</taxon>
        <taxon>Teleostei</taxon>
        <taxon>Neoteleostei</taxon>
        <taxon>Acanthomorphata</taxon>
        <taxon>Anabantaria</taxon>
        <taxon>Anabantiformes</taxon>
        <taxon>Channoidei</taxon>
        <taxon>Channidae</taxon>
        <taxon>Channa</taxon>
    </lineage>
</organism>
<evidence type="ECO:0000256" key="1">
    <source>
        <dbReference type="ARBA" id="ARBA00022734"/>
    </source>
</evidence>
<keyword evidence="6" id="KW-1185">Reference proteome</keyword>
<feature type="transmembrane region" description="Helical" evidence="3">
    <location>
        <begin position="58"/>
        <end position="82"/>
    </location>
</feature>
<keyword evidence="3" id="KW-0812">Transmembrane</keyword>
<dbReference type="EMBL" id="JAUPFM010000234">
    <property type="protein sequence ID" value="KAK2810395.1"/>
    <property type="molecule type" value="Genomic_DNA"/>
</dbReference>
<dbReference type="Proteomes" id="UP001187415">
    <property type="component" value="Unassembled WGS sequence"/>
</dbReference>
<name>A0AA88LE74_CHASR</name>
<dbReference type="InterPro" id="IPR051379">
    <property type="entry name" value="C-type_Lectin_Receptor_IMM"/>
</dbReference>
<gene>
    <name evidence="5" type="ORF">Q5P01_000401</name>
</gene>
<dbReference type="PANTHER" id="PTHR46746:SF9">
    <property type="entry name" value="CD209 ANTIGEN-LIKE PROTEIN C-LIKE"/>
    <property type="match status" value="1"/>
</dbReference>
<dbReference type="PROSITE" id="PS50041">
    <property type="entry name" value="C_TYPE_LECTIN_2"/>
    <property type="match status" value="1"/>
</dbReference>
<evidence type="ECO:0000259" key="4">
    <source>
        <dbReference type="PROSITE" id="PS50041"/>
    </source>
</evidence>
<protein>
    <recommendedName>
        <fullName evidence="4">C-type lectin domain-containing protein</fullName>
    </recommendedName>
</protein>
<proteinExistence type="predicted"/>
<dbReference type="GO" id="GO:0030246">
    <property type="term" value="F:carbohydrate binding"/>
    <property type="evidence" value="ECO:0007669"/>
    <property type="project" value="UniProtKB-KW"/>
</dbReference>
<keyword evidence="2" id="KW-1015">Disulfide bond</keyword>
<accession>A0AA88LE74</accession>
<sequence length="373" mass="43986">MTEELNYVMVTFTSNSVSTQEKPYDLDVIYEEVKTEEKACDTHPVIPEKVKKAPSCNLLHLIAVGLGVFCVILLSFVIALSIRLNTVKSEQETQRTSFEKQKEELIRERDRHNWTMETIMGHETFLVKHYCPEKVCKPCLEDWVLFQSSCYLFVDGQYYSNWKTWQGSREDCRKKNADLVVIESLEEQEFISKHTKYYHDGNHGYWIGLSYNVQMDTWMWVDNRNLTLMYWNKQNAGRTAHCALSLSHWDPLGNWQKTGCDMRIRWIFRVIIHEQEAALNKVTAENQQLITSRSILQTQRDNLNWTLGFILNFDTFPVKHYCPEKVCKPCLDDWVLFQSSCYLFVDGEYSSNWKNWQGSREDCRKKKRRSGGD</sequence>
<dbReference type="InterPro" id="IPR016187">
    <property type="entry name" value="CTDL_fold"/>
</dbReference>
<dbReference type="SUPFAM" id="SSF56436">
    <property type="entry name" value="C-type lectin-like"/>
    <property type="match status" value="2"/>
</dbReference>
<dbReference type="PANTHER" id="PTHR46746">
    <property type="entry name" value="KILLER CELL LECTIN-LIKE RECEPTOR SUBFAMILY F MEMBER 2"/>
    <property type="match status" value="1"/>
</dbReference>
<evidence type="ECO:0000313" key="5">
    <source>
        <dbReference type="EMBL" id="KAK2810395.1"/>
    </source>
</evidence>
<feature type="domain" description="C-type lectin" evidence="4">
    <location>
        <begin position="146"/>
        <end position="269"/>
    </location>
</feature>
<dbReference type="InterPro" id="IPR001304">
    <property type="entry name" value="C-type_lectin-like"/>
</dbReference>
<comment type="caution">
    <text evidence="5">The sequence shown here is derived from an EMBL/GenBank/DDBJ whole genome shotgun (WGS) entry which is preliminary data.</text>
</comment>
<keyword evidence="3" id="KW-1133">Transmembrane helix</keyword>
<keyword evidence="1" id="KW-0430">Lectin</keyword>
<dbReference type="SMART" id="SM00034">
    <property type="entry name" value="CLECT"/>
    <property type="match status" value="1"/>
</dbReference>
<keyword evidence="3" id="KW-0472">Membrane</keyword>
<dbReference type="AlphaFoldDB" id="A0AA88LE74"/>
<evidence type="ECO:0000313" key="6">
    <source>
        <dbReference type="Proteomes" id="UP001187415"/>
    </source>
</evidence>
<reference evidence="5" key="1">
    <citation type="submission" date="2023-07" db="EMBL/GenBank/DDBJ databases">
        <title>Chromosome-level Genome Assembly of Striped Snakehead (Channa striata).</title>
        <authorList>
            <person name="Liu H."/>
        </authorList>
    </citation>
    <scope>NUCLEOTIDE SEQUENCE</scope>
    <source>
        <strain evidence="5">Gz</strain>
        <tissue evidence="5">Muscle</tissue>
    </source>
</reference>
<evidence type="ECO:0000256" key="2">
    <source>
        <dbReference type="ARBA" id="ARBA00023157"/>
    </source>
</evidence>
<dbReference type="InterPro" id="IPR016186">
    <property type="entry name" value="C-type_lectin-like/link_sf"/>
</dbReference>
<dbReference type="Pfam" id="PF00059">
    <property type="entry name" value="Lectin_C"/>
    <property type="match status" value="1"/>
</dbReference>